<organism evidence="2">
    <name type="scientific">freshwater metagenome</name>
    <dbReference type="NCBI Taxonomy" id="449393"/>
    <lineage>
        <taxon>unclassified sequences</taxon>
        <taxon>metagenomes</taxon>
        <taxon>ecological metagenomes</taxon>
    </lineage>
</organism>
<dbReference type="InterPro" id="IPR032109">
    <property type="entry name" value="Big_3_5"/>
</dbReference>
<reference evidence="2" key="1">
    <citation type="submission" date="2020-05" db="EMBL/GenBank/DDBJ databases">
        <authorList>
            <person name="Chiriac C."/>
            <person name="Salcher M."/>
            <person name="Ghai R."/>
            <person name="Kavagutti S V."/>
        </authorList>
    </citation>
    <scope>NUCLEOTIDE SEQUENCE</scope>
</reference>
<gene>
    <name evidence="2" type="ORF">UFOPK1446_00463</name>
</gene>
<protein>
    <submittedName>
        <fullName evidence="2">Unannotated protein</fullName>
    </submittedName>
</protein>
<dbReference type="Pfam" id="PF16640">
    <property type="entry name" value="Big_3_5"/>
    <property type="match status" value="1"/>
</dbReference>
<dbReference type="AlphaFoldDB" id="A0A6J6BSY3"/>
<evidence type="ECO:0000313" key="2">
    <source>
        <dbReference type="EMBL" id="CAB4542096.1"/>
    </source>
</evidence>
<accession>A0A6J6BSY3</accession>
<name>A0A6J6BSY3_9ZZZZ</name>
<dbReference type="EMBL" id="CAEZSO010000073">
    <property type="protein sequence ID" value="CAB4542096.1"/>
    <property type="molecule type" value="Genomic_DNA"/>
</dbReference>
<dbReference type="Gene3D" id="2.60.40.10">
    <property type="entry name" value="Immunoglobulins"/>
    <property type="match status" value="2"/>
</dbReference>
<feature type="domain" description="Bacterial Ig-like" evidence="1">
    <location>
        <begin position="172"/>
        <end position="256"/>
    </location>
</feature>
<sequence>MLIKNPRAAVAALCLALVAAGSVVLAAPAQATVVGTVSLNPATGNVDSLINVTTSGPCASPATRVRAIAQGFGFPANGQIIYSPNSVGFSTASAMTLSLSNSFRVYATNNSSTALVGDYTITVQCVNNLGTTIYDEYATTMTWTTPSNSFANINSASYEARPTTTTTLATSLTSPQTLGTTVDLTATVDGGSVDPTSGTVEFFRGATSLGTATVGSGNTATLSGVSLPVGTLSLTAAFGATTTFQGSTSSPVSFVIDPVPATTTTTTLAVSGSGDLNTDATFDATVTPNNAVGKVEFYDGASKLGEVALSSGTAQFVTADLALGAHASLKAVFVPTNAANFVTSESSLQSYTVIFNGDSDTQTVSASIPNGSLNISIDGDAAVSLSGALSSTGDRYEATANIDSVRVIDTRAGSLGWTASGQLSQFQQSGSDSISAGNVGWAPTTPTVSNGLLVVTKGADVTPANAIAIAATPGAGLGLKSSRTLASSAAGESVGTATLGAALTLYAPTTTASGSHVATLTFTVI</sequence>
<evidence type="ECO:0000259" key="1">
    <source>
        <dbReference type="Pfam" id="PF16640"/>
    </source>
</evidence>
<proteinExistence type="predicted"/>
<dbReference type="InterPro" id="IPR013783">
    <property type="entry name" value="Ig-like_fold"/>
</dbReference>